<comment type="caution">
    <text evidence="3">The sequence shown here is derived from an EMBL/GenBank/DDBJ whole genome shotgun (WGS) entry which is preliminary data.</text>
</comment>
<protein>
    <submittedName>
        <fullName evidence="3">DUF4136 domain-containing protein</fullName>
    </submittedName>
</protein>
<organism evidence="3 4">
    <name type="scientific">Pontimicrobium aquaticum</name>
    <dbReference type="NCBI Taxonomy" id="2565367"/>
    <lineage>
        <taxon>Bacteria</taxon>
        <taxon>Pseudomonadati</taxon>
        <taxon>Bacteroidota</taxon>
        <taxon>Flavobacteriia</taxon>
        <taxon>Flavobacteriales</taxon>
        <taxon>Flavobacteriaceae</taxon>
        <taxon>Pontimicrobium</taxon>
    </lineage>
</organism>
<keyword evidence="4" id="KW-1185">Reference proteome</keyword>
<dbReference type="InterPro" id="IPR025411">
    <property type="entry name" value="DUF4136"/>
</dbReference>
<feature type="signal peptide" evidence="1">
    <location>
        <begin position="1"/>
        <end position="26"/>
    </location>
</feature>
<dbReference type="PROSITE" id="PS51257">
    <property type="entry name" value="PROKAR_LIPOPROTEIN"/>
    <property type="match status" value="1"/>
</dbReference>
<dbReference type="Pfam" id="PF13590">
    <property type="entry name" value="DUF4136"/>
    <property type="match status" value="1"/>
</dbReference>
<dbReference type="Proteomes" id="UP000307657">
    <property type="component" value="Unassembled WGS sequence"/>
</dbReference>
<feature type="domain" description="DUF4136" evidence="2">
    <location>
        <begin position="27"/>
        <end position="176"/>
    </location>
</feature>
<dbReference type="EMBL" id="SUPL01000006">
    <property type="protein sequence ID" value="TJY34068.1"/>
    <property type="molecule type" value="Genomic_DNA"/>
</dbReference>
<dbReference type="RefSeq" id="WP_136844424.1">
    <property type="nucleotide sequence ID" value="NZ_SUPL01000006.1"/>
</dbReference>
<sequence>MKTLKTLSVIFLLTVFGCASTEAVLAEFDESVDFDNYNTFVICLDDMFVENVNYPNYDNNKVRELIGNAVENEMISKGHKTNVLEPQLQAGFKLLVEQKEATFYDCKEQDEYSYWAECTINTTVYTEETLVVYVSSFDKNQIIWQASIKCDMSRYNKKKLPEYVNELVETLFNEYPKVGQTL</sequence>
<feature type="chain" id="PRO_5020758204" evidence="1">
    <location>
        <begin position="27"/>
        <end position="182"/>
    </location>
</feature>
<evidence type="ECO:0000259" key="2">
    <source>
        <dbReference type="Pfam" id="PF13590"/>
    </source>
</evidence>
<dbReference type="Gene3D" id="3.30.160.670">
    <property type="match status" value="1"/>
</dbReference>
<proteinExistence type="predicted"/>
<accession>A0A4U0ER80</accession>
<evidence type="ECO:0000313" key="3">
    <source>
        <dbReference type="EMBL" id="TJY34068.1"/>
    </source>
</evidence>
<gene>
    <name evidence="3" type="ORF">E5167_12185</name>
</gene>
<evidence type="ECO:0000313" key="4">
    <source>
        <dbReference type="Proteomes" id="UP000307657"/>
    </source>
</evidence>
<dbReference type="OrthoDB" id="329837at2"/>
<evidence type="ECO:0000256" key="1">
    <source>
        <dbReference type="SAM" id="SignalP"/>
    </source>
</evidence>
<keyword evidence="1" id="KW-0732">Signal</keyword>
<reference evidence="3 4" key="1">
    <citation type="submission" date="2019-04" db="EMBL/GenBank/DDBJ databases">
        <title>Lacinutrix sp. nov., isolated from marine water.</title>
        <authorList>
            <person name="Kim W."/>
        </authorList>
    </citation>
    <scope>NUCLEOTIDE SEQUENCE [LARGE SCALE GENOMIC DNA]</scope>
    <source>
        <strain evidence="3 4">CAU 1491</strain>
    </source>
</reference>
<dbReference type="AlphaFoldDB" id="A0A4U0ER80"/>
<name>A0A4U0ER80_9FLAO</name>